<evidence type="ECO:0008006" key="3">
    <source>
        <dbReference type="Google" id="ProtNLM"/>
    </source>
</evidence>
<evidence type="ECO:0000313" key="2">
    <source>
        <dbReference type="Proteomes" id="UP000257127"/>
    </source>
</evidence>
<dbReference type="Proteomes" id="UP000257127">
    <property type="component" value="Unassembled WGS sequence"/>
</dbReference>
<organism evidence="1 2">
    <name type="scientific">Brumimicrobium aurantiacum</name>
    <dbReference type="NCBI Taxonomy" id="1737063"/>
    <lineage>
        <taxon>Bacteria</taxon>
        <taxon>Pseudomonadati</taxon>
        <taxon>Bacteroidota</taxon>
        <taxon>Flavobacteriia</taxon>
        <taxon>Flavobacteriales</taxon>
        <taxon>Crocinitomicaceae</taxon>
        <taxon>Brumimicrobium</taxon>
    </lineage>
</organism>
<proteinExistence type="predicted"/>
<evidence type="ECO:0000313" key="1">
    <source>
        <dbReference type="EMBL" id="RFC54114.1"/>
    </source>
</evidence>
<name>A0A3E1EX28_9FLAO</name>
<comment type="caution">
    <text evidence="1">The sequence shown here is derived from an EMBL/GenBank/DDBJ whole genome shotgun (WGS) entry which is preliminary data.</text>
</comment>
<dbReference type="EMBL" id="QURB01000005">
    <property type="protein sequence ID" value="RFC54114.1"/>
    <property type="molecule type" value="Genomic_DNA"/>
</dbReference>
<reference evidence="1 2" key="1">
    <citation type="submission" date="2018-08" db="EMBL/GenBank/DDBJ databases">
        <title>The draft genome squence of Brumimicrobium sp. N62.</title>
        <authorList>
            <person name="Du Z.-J."/>
            <person name="Luo H.-R."/>
        </authorList>
    </citation>
    <scope>NUCLEOTIDE SEQUENCE [LARGE SCALE GENOMIC DNA]</scope>
    <source>
        <strain evidence="1 2">N62</strain>
    </source>
</reference>
<sequence>MHKFIGSLFFIFICIISFGQEVKYKGYIDWNSKNQFWGLIKFEEGKESDTVLRDVFEYIDIRKNSIVTIEHLNKKTQQVATNINIYDYDLNLLKKFSGKHEYYYHQIYIKKGNKTSVYDVDANNYILKDVVNVQKIDNVGFISNHKQEAILYDLDGNILVRTQGKGSFEFDKEYNWFVLKRNKEYDIYSQNGKPIAANVKKVTLIENNKEFNYNNPNNNLLISLTHANLTETILLNTVHQEKDGYGNLPYDNTTLSYRVLIKKFPGTFIKQTNHYDKLIVKKGEVMMLVDSSGKQIFKESFQKIYPQSSDTKDVYLVKNNDQYHFFSGNNNLVTNKDSIEYFDEVKVVDGNYNTYMYLMRQKGVEKYYLYNSSGKRLIENPIEDAFFGEENLFLIAKNNGMFAFSGFGDRFTSFKYTGYNTINYFDYALVEVLEGDKASLFVSDLDSVILAEYNFSRIKGIEGDSDMISKTVRAFKKGSNEFVLVSILFYNYENDIQLPFKIMENISFEDYIFDANLVEEYFYEYAPLLVKSNSKWGIINMNTWKMILNPEYDKLIYNDYKSLNKGSIVLKKEGKYGLFNMSGNLSIFSNKTVNKDSLGNEDRGVLEPIFEEIEFLDEEFMVTKKDGLYGICSLSSNTVWFNTILKDKPNNIYELIDLDDIINAPNAVVEGKEMQCYSQYGTVTCYDKIYAPEWGKEEQIRIAHKEDSLFVLNYYGGIIVKGIFENIRRHPNQDYWITKTNGKWGIRGYDLSEIIIEEKYDELISQNDDNVDFLMARINKKYGVIQGGKEVIPVEFDEVKFDEDYIFFRKEKLWGGKKVWGGKSIPAEQSSIDSVREILENQ</sequence>
<gene>
    <name evidence="1" type="ORF">DXU93_08990</name>
</gene>
<dbReference type="OrthoDB" id="5464673at2"/>
<accession>A0A3E1EX28</accession>
<dbReference type="AlphaFoldDB" id="A0A3E1EX28"/>
<protein>
    <recommendedName>
        <fullName evidence="3">WG repeat-containing protein</fullName>
    </recommendedName>
</protein>
<dbReference type="RefSeq" id="WP_116880954.1">
    <property type="nucleotide sequence ID" value="NZ_QURB01000005.1"/>
</dbReference>
<keyword evidence="2" id="KW-1185">Reference proteome</keyword>